<dbReference type="EMBL" id="CP133194">
    <property type="protein sequence ID" value="WMN02219.1"/>
    <property type="molecule type" value="Genomic_DNA"/>
</dbReference>
<keyword evidence="1" id="KW-0812">Transmembrane</keyword>
<keyword evidence="1" id="KW-0472">Membrane</keyword>
<sequence length="82" mass="8666">MQPAPPSTPMPEVATEAMGQLLGFLFWFGIITLVAALMIAGGVLWHAFLHGTVTRASQRIFWILGCAAALGASAAIANMILR</sequence>
<feature type="transmembrane region" description="Helical" evidence="1">
    <location>
        <begin position="60"/>
        <end position="81"/>
    </location>
</feature>
<dbReference type="Proteomes" id="UP001230933">
    <property type="component" value="Plasmid pMGMM8_4"/>
</dbReference>
<name>A0AAX3ZZU9_RHOER</name>
<keyword evidence="2" id="KW-0614">Plasmid</keyword>
<gene>
    <name evidence="2" type="ORF">QIE55_33370</name>
</gene>
<feature type="transmembrane region" description="Helical" evidence="1">
    <location>
        <begin position="21"/>
        <end position="48"/>
    </location>
</feature>
<organism evidence="2 3">
    <name type="scientific">Rhodococcus erythropolis</name>
    <name type="common">Arthrobacter picolinophilus</name>
    <dbReference type="NCBI Taxonomy" id="1833"/>
    <lineage>
        <taxon>Bacteria</taxon>
        <taxon>Bacillati</taxon>
        <taxon>Actinomycetota</taxon>
        <taxon>Actinomycetes</taxon>
        <taxon>Mycobacteriales</taxon>
        <taxon>Nocardiaceae</taxon>
        <taxon>Rhodococcus</taxon>
        <taxon>Rhodococcus erythropolis group</taxon>
    </lineage>
</organism>
<evidence type="ECO:0000313" key="3">
    <source>
        <dbReference type="Proteomes" id="UP001230933"/>
    </source>
</evidence>
<reference evidence="2" key="1">
    <citation type="submission" date="2023-08" db="EMBL/GenBank/DDBJ databases">
        <title>Isolation and Characterization of Rhodococcus erythropolis MGMM8.</title>
        <authorList>
            <person name="Diabankana R.G.C."/>
            <person name="Afordoanyi D.M."/>
            <person name="Validov S.Z."/>
        </authorList>
    </citation>
    <scope>NUCLEOTIDE SEQUENCE</scope>
    <source>
        <strain evidence="2">MGMM8</strain>
        <plasmid evidence="2">pMGMM8_4</plasmid>
    </source>
</reference>
<dbReference type="RefSeq" id="WP_143173103.1">
    <property type="nucleotide sequence ID" value="NZ_CP032404.1"/>
</dbReference>
<accession>A0AAX3ZZU9</accession>
<keyword evidence="1" id="KW-1133">Transmembrane helix</keyword>
<geneLocation type="plasmid" evidence="2 3">
    <name>pMGMM8_4</name>
</geneLocation>
<proteinExistence type="predicted"/>
<protein>
    <submittedName>
        <fullName evidence="2">Uncharacterized protein</fullName>
    </submittedName>
</protein>
<dbReference type="AlphaFoldDB" id="A0AAX3ZZU9"/>
<evidence type="ECO:0000256" key="1">
    <source>
        <dbReference type="SAM" id="Phobius"/>
    </source>
</evidence>
<evidence type="ECO:0000313" key="2">
    <source>
        <dbReference type="EMBL" id="WMN02219.1"/>
    </source>
</evidence>